<evidence type="ECO:0000313" key="2">
    <source>
        <dbReference type="Proteomes" id="UP000016033"/>
    </source>
</evidence>
<comment type="caution">
    <text evidence="1">The sequence shown here is derived from an EMBL/GenBank/DDBJ whole genome shotgun (WGS) entry which is preliminary data.</text>
</comment>
<dbReference type="EMBL" id="ATAO01000090">
    <property type="protein sequence ID" value="EQM82891.1"/>
    <property type="molecule type" value="Genomic_DNA"/>
</dbReference>
<dbReference type="Proteomes" id="UP000016033">
    <property type="component" value="Unassembled WGS sequence"/>
</dbReference>
<name>T5KV54_MICMQ</name>
<proteinExistence type="predicted"/>
<reference evidence="1 2" key="1">
    <citation type="journal article" date="2013" name="Genome Announc.">
        <title>Whole-genome sequences of five oyster-associated bacteria show potential for crude oil hydrocarbon degradation.</title>
        <authorList>
            <person name="Chauhan A."/>
            <person name="Green S."/>
            <person name="Pathak A."/>
            <person name="Thomas J."/>
            <person name="Venkatramanan R."/>
        </authorList>
    </citation>
    <scope>NUCLEOTIDE SEQUENCE [LARGE SCALE GENOMIC DNA]</scope>
    <source>
        <strain evidence="1 2">MF109</strain>
    </source>
</reference>
<dbReference type="AlphaFoldDB" id="T5KV54"/>
<protein>
    <submittedName>
        <fullName evidence="1">Uncharacterized protein</fullName>
    </submittedName>
</protein>
<sequence>MEGKVQTMARTRIALNESEFFLAQGQDVAELRGRMEEAMRAGGGFVEFVVVGNRSVSVLITAATQVVISVETVEFDARDTGDSAVPYGGEYDLL</sequence>
<evidence type="ECO:0000313" key="1">
    <source>
        <dbReference type="EMBL" id="EQM82891.1"/>
    </source>
</evidence>
<dbReference type="PATRIC" id="fig|1333857.3.peg.746"/>
<organism evidence="1 2">
    <name type="scientific">Microbacterium maritypicum MF109</name>
    <dbReference type="NCBI Taxonomy" id="1333857"/>
    <lineage>
        <taxon>Bacteria</taxon>
        <taxon>Bacillati</taxon>
        <taxon>Actinomycetota</taxon>
        <taxon>Actinomycetes</taxon>
        <taxon>Micrococcales</taxon>
        <taxon>Microbacteriaceae</taxon>
        <taxon>Microbacterium</taxon>
    </lineage>
</organism>
<accession>T5KV54</accession>
<gene>
    <name evidence="1" type="ORF">L687_12580</name>
</gene>